<dbReference type="InterPro" id="IPR050581">
    <property type="entry name" value="CRR_secretory_protein"/>
</dbReference>
<keyword evidence="2" id="KW-0964">Secreted</keyword>
<dbReference type="FunFam" id="3.30.430.20:FF:000002">
    <property type="entry name" value="Cysteine-rich receptor-like protein kinase 10"/>
    <property type="match status" value="1"/>
</dbReference>
<keyword evidence="11" id="KW-1185">Reference proteome</keyword>
<comment type="similarity">
    <text evidence="5">Belongs to the cysteine-rich repeat secretory protein family.</text>
</comment>
<keyword evidence="7" id="KW-1133">Transmembrane helix</keyword>
<proteinExistence type="inferred from homology"/>
<feature type="domain" description="Gnk2-homologous" evidence="9">
    <location>
        <begin position="29"/>
        <end position="136"/>
    </location>
</feature>
<dbReference type="Gene3D" id="3.30.430.20">
    <property type="entry name" value="Gnk2 domain, C-X8-C-X2-C motif"/>
    <property type="match status" value="2"/>
</dbReference>
<feature type="compositionally biased region" description="Pro residues" evidence="6">
    <location>
        <begin position="253"/>
        <end position="263"/>
    </location>
</feature>
<feature type="transmembrane region" description="Helical" evidence="7">
    <location>
        <begin position="291"/>
        <end position="315"/>
    </location>
</feature>
<feature type="compositionally biased region" description="Low complexity" evidence="6">
    <location>
        <begin position="264"/>
        <end position="286"/>
    </location>
</feature>
<comment type="caution">
    <text evidence="10">The sequence shown here is derived from an EMBL/GenBank/DDBJ whole genome shotgun (WGS) entry which is preliminary data.</text>
</comment>
<keyword evidence="7" id="KW-0472">Membrane</keyword>
<evidence type="ECO:0000256" key="4">
    <source>
        <dbReference type="ARBA" id="ARBA00022737"/>
    </source>
</evidence>
<feature type="region of interest" description="Disordered" evidence="6">
    <location>
        <begin position="253"/>
        <end position="286"/>
    </location>
</feature>
<protein>
    <recommendedName>
        <fullName evidence="9">Gnk2-homologous domain-containing protein</fullName>
    </recommendedName>
</protein>
<comment type="subcellular location">
    <subcellularLocation>
        <location evidence="1">Secreted</location>
    </subcellularLocation>
</comment>
<evidence type="ECO:0000259" key="9">
    <source>
        <dbReference type="PROSITE" id="PS51473"/>
    </source>
</evidence>
<feature type="domain" description="Gnk2-homologous" evidence="9">
    <location>
        <begin position="142"/>
        <end position="248"/>
    </location>
</feature>
<dbReference type="PANTHER" id="PTHR32411:SF43">
    <property type="entry name" value="CYSTEINE-RICH REPEAT SECRETORY PROTEIN 38"/>
    <property type="match status" value="1"/>
</dbReference>
<dbReference type="PROSITE" id="PS51473">
    <property type="entry name" value="GNK2"/>
    <property type="match status" value="2"/>
</dbReference>
<dbReference type="FunFam" id="3.30.430.20:FF:000003">
    <property type="entry name" value="Cysteine-rich RLK (RECEPTOR-like protein kinase) 10"/>
    <property type="match status" value="1"/>
</dbReference>
<feature type="signal peptide" evidence="8">
    <location>
        <begin position="1"/>
        <end position="27"/>
    </location>
</feature>
<keyword evidence="7" id="KW-0812">Transmembrane</keyword>
<dbReference type="Proteomes" id="UP001177140">
    <property type="component" value="Unassembled WGS sequence"/>
</dbReference>
<keyword evidence="3 8" id="KW-0732">Signal</keyword>
<dbReference type="PANTHER" id="PTHR32411">
    <property type="entry name" value="CYSTEINE-RICH REPEAT SECRETORY PROTEIN 38-RELATED"/>
    <property type="match status" value="1"/>
</dbReference>
<evidence type="ECO:0000256" key="2">
    <source>
        <dbReference type="ARBA" id="ARBA00022525"/>
    </source>
</evidence>
<gene>
    <name evidence="10" type="ORF">MKW94_012394</name>
</gene>
<dbReference type="GO" id="GO:0005576">
    <property type="term" value="C:extracellular region"/>
    <property type="evidence" value="ECO:0007669"/>
    <property type="project" value="UniProtKB-SubCell"/>
</dbReference>
<evidence type="ECO:0000256" key="6">
    <source>
        <dbReference type="SAM" id="MobiDB-lite"/>
    </source>
</evidence>
<organism evidence="10 11">
    <name type="scientific">Papaver nudicaule</name>
    <name type="common">Iceland poppy</name>
    <dbReference type="NCBI Taxonomy" id="74823"/>
    <lineage>
        <taxon>Eukaryota</taxon>
        <taxon>Viridiplantae</taxon>
        <taxon>Streptophyta</taxon>
        <taxon>Embryophyta</taxon>
        <taxon>Tracheophyta</taxon>
        <taxon>Spermatophyta</taxon>
        <taxon>Magnoliopsida</taxon>
        <taxon>Ranunculales</taxon>
        <taxon>Papaveraceae</taxon>
        <taxon>Papaveroideae</taxon>
        <taxon>Papaver</taxon>
    </lineage>
</organism>
<dbReference type="AlphaFoldDB" id="A0AA41VUW9"/>
<dbReference type="Pfam" id="PF01657">
    <property type="entry name" value="Stress-antifung"/>
    <property type="match status" value="2"/>
</dbReference>
<evidence type="ECO:0000313" key="10">
    <source>
        <dbReference type="EMBL" id="MCL7047975.1"/>
    </source>
</evidence>
<sequence>MGCFNLLVFFVYLFSFSKLLIIQRTTAQPDYVYHFCLGSNYTTNSTFQKNLNILLPSLSSANTSIIRNGYFNTTAGRNRDTVYGSLQCRGDTSSEDCQTCAETAAKEIITEERCPVSKQAIIWYDVCMLRYSNQYFFNVMQDTPGVYLWNLNNVTDPDKFNPILGDLMRGLVSKATLNGSSNFATADTSFDDFRRVYGLVQCTVDISSSNCNRCLVGAIAELPNCCDGKQGGRVIRPSCNFRYEIYPFFTQPAVPPSPPPRSPSPRLILPPSSTNTNTTTTRPSSKGKSSILAISIVIPSVIAVLSTIAFWFFCFRRKRTKTQKLDSK</sequence>
<dbReference type="CDD" id="cd23509">
    <property type="entry name" value="Gnk2-like"/>
    <property type="match status" value="2"/>
</dbReference>
<feature type="chain" id="PRO_5041384175" description="Gnk2-homologous domain-containing protein" evidence="8">
    <location>
        <begin position="28"/>
        <end position="328"/>
    </location>
</feature>
<accession>A0AA41VUW9</accession>
<dbReference type="InterPro" id="IPR038408">
    <property type="entry name" value="GNK2_sf"/>
</dbReference>
<dbReference type="EMBL" id="JAJJMA010299364">
    <property type="protein sequence ID" value="MCL7047975.1"/>
    <property type="molecule type" value="Genomic_DNA"/>
</dbReference>
<evidence type="ECO:0000256" key="3">
    <source>
        <dbReference type="ARBA" id="ARBA00022729"/>
    </source>
</evidence>
<evidence type="ECO:0000256" key="8">
    <source>
        <dbReference type="SAM" id="SignalP"/>
    </source>
</evidence>
<reference evidence="10" key="1">
    <citation type="submission" date="2022-03" db="EMBL/GenBank/DDBJ databases">
        <title>A functionally conserved STORR gene fusion in Papaver species that diverged 16.8 million years ago.</title>
        <authorList>
            <person name="Catania T."/>
        </authorList>
    </citation>
    <scope>NUCLEOTIDE SEQUENCE</scope>
    <source>
        <strain evidence="10">S-191538</strain>
    </source>
</reference>
<evidence type="ECO:0000313" key="11">
    <source>
        <dbReference type="Proteomes" id="UP001177140"/>
    </source>
</evidence>
<name>A0AA41VUW9_PAPNU</name>
<keyword evidence="4" id="KW-0677">Repeat</keyword>
<dbReference type="InterPro" id="IPR002902">
    <property type="entry name" value="GNK2"/>
</dbReference>
<evidence type="ECO:0000256" key="5">
    <source>
        <dbReference type="ARBA" id="ARBA00038515"/>
    </source>
</evidence>
<evidence type="ECO:0000256" key="1">
    <source>
        <dbReference type="ARBA" id="ARBA00004613"/>
    </source>
</evidence>
<evidence type="ECO:0000256" key="7">
    <source>
        <dbReference type="SAM" id="Phobius"/>
    </source>
</evidence>